<evidence type="ECO:0000256" key="2">
    <source>
        <dbReference type="SAM" id="MobiDB-lite"/>
    </source>
</evidence>
<dbReference type="Gene3D" id="3.60.40.10">
    <property type="entry name" value="PPM-type phosphatase domain"/>
    <property type="match status" value="1"/>
</dbReference>
<dbReference type="Pfam" id="PF13581">
    <property type="entry name" value="HATPase_c_2"/>
    <property type="match status" value="1"/>
</dbReference>
<feature type="region of interest" description="Disordered" evidence="2">
    <location>
        <begin position="189"/>
        <end position="229"/>
    </location>
</feature>
<dbReference type="Proteomes" id="UP000321261">
    <property type="component" value="Unassembled WGS sequence"/>
</dbReference>
<dbReference type="SMART" id="SM00065">
    <property type="entry name" value="GAF"/>
    <property type="match status" value="1"/>
</dbReference>
<protein>
    <submittedName>
        <fullName evidence="5">Serine phosphatase RsbU (Regulator of sigma subunit)</fullName>
    </submittedName>
</protein>
<keyword evidence="6" id="KW-1185">Reference proteome</keyword>
<dbReference type="EMBL" id="VIWU01000001">
    <property type="protein sequence ID" value="TWF81333.1"/>
    <property type="molecule type" value="Genomic_DNA"/>
</dbReference>
<dbReference type="SUPFAM" id="SSF81606">
    <property type="entry name" value="PP2C-like"/>
    <property type="match status" value="1"/>
</dbReference>
<dbReference type="Gene3D" id="3.30.450.40">
    <property type="match status" value="1"/>
</dbReference>
<dbReference type="SUPFAM" id="SSF55781">
    <property type="entry name" value="GAF domain-like"/>
    <property type="match status" value="2"/>
</dbReference>
<evidence type="ECO:0000259" key="4">
    <source>
        <dbReference type="SMART" id="SM00331"/>
    </source>
</evidence>
<dbReference type="SUPFAM" id="SSF55874">
    <property type="entry name" value="ATPase domain of HSP90 chaperone/DNA topoisomerase II/histidine kinase"/>
    <property type="match status" value="1"/>
</dbReference>
<dbReference type="Gene3D" id="3.30.565.10">
    <property type="entry name" value="Histidine kinase-like ATPase, C-terminal domain"/>
    <property type="match status" value="1"/>
</dbReference>
<feature type="domain" description="PPM-type phosphatase" evidence="4">
    <location>
        <begin position="464"/>
        <end position="698"/>
    </location>
</feature>
<dbReference type="InterPro" id="IPR029016">
    <property type="entry name" value="GAF-like_dom_sf"/>
</dbReference>
<dbReference type="GO" id="GO:0016791">
    <property type="term" value="F:phosphatase activity"/>
    <property type="evidence" value="ECO:0007669"/>
    <property type="project" value="TreeGrafter"/>
</dbReference>
<comment type="caution">
    <text evidence="5">The sequence shown here is derived from an EMBL/GenBank/DDBJ whole genome shotgun (WGS) entry which is preliminary data.</text>
</comment>
<dbReference type="InterPro" id="IPR003018">
    <property type="entry name" value="GAF"/>
</dbReference>
<feature type="region of interest" description="Disordered" evidence="2">
    <location>
        <begin position="1"/>
        <end position="24"/>
    </location>
</feature>
<evidence type="ECO:0000256" key="1">
    <source>
        <dbReference type="ARBA" id="ARBA00022801"/>
    </source>
</evidence>
<gene>
    <name evidence="5" type="ORF">FHX44_117276</name>
</gene>
<evidence type="ECO:0000313" key="5">
    <source>
        <dbReference type="EMBL" id="TWF81333.1"/>
    </source>
</evidence>
<reference evidence="5 6" key="1">
    <citation type="submission" date="2019-06" db="EMBL/GenBank/DDBJ databases">
        <title>Sequencing the genomes of 1000 actinobacteria strains.</title>
        <authorList>
            <person name="Klenk H.-P."/>
        </authorList>
    </citation>
    <scope>NUCLEOTIDE SEQUENCE [LARGE SCALE GENOMIC DNA]</scope>
    <source>
        <strain evidence="5 6">DSM 45671</strain>
    </source>
</reference>
<accession>A0A561T2K4</accession>
<dbReference type="InterPro" id="IPR036890">
    <property type="entry name" value="HATPase_C_sf"/>
</dbReference>
<name>A0A561T2K4_9PSEU</name>
<dbReference type="InterPro" id="IPR001932">
    <property type="entry name" value="PPM-type_phosphatase-like_dom"/>
</dbReference>
<dbReference type="PANTHER" id="PTHR43156">
    <property type="entry name" value="STAGE II SPORULATION PROTEIN E-RELATED"/>
    <property type="match status" value="1"/>
</dbReference>
<sequence length="700" mass="74953">MLQEALRELEEPGDPSGDGRGVDTAVDADLVDTAVLLASELCENAVLHAGTEFEVALTVTEADLTVAVTDRGPGPLELHLAQPRQRYGRAASHGRGLALVQRLATTWGTRHEADGRHVIWFSLAREERPAATPAPPAPPDAERVWTTAEQARWLLHVPPGLVDRLEPTELVAELVRRLRELLDAESVSVEVDEGDGTGAREITRDGSPDRGLSTGGEIISGLGTNPGRRVEVRLPTTAPLRGVLRVTHRPGRPDADPDRTRDLTELIAYRVAMAVESQWLRAVDQRRRSWMTYLAETSELLGQSLDVDLAVAVVPQVVVPRLGRWCAVHLVEPSGGMRLAALTHADEDALPELRAVLDPDGYPGLPAELRNRLAEVVRDGSSAVRFAVPTDGIALPLWARGRALGTLLVGRPQNRPHSPEDVVLAGDVARRAALAIHNAQSTAAHVAVSQALQQALLPRALPMVPGLDFAAEYLPASTGSDVGGDFYDVLTVDPSSWLVSIGDVCGKGARAAARTGLVRDVLRVLVRDDRSLPRAIERLNEVMIEADDPLQFCTLAAAMVRRRHRGAGSGPTHSHGASRGGLDVDLVLAGHVQPVLVRADGTAELIGTFGTAVGLVPTVRLTCTRHRVDPGDTLLVYTDGVTERRRGSEQFGAERLLTVAARAAGRPAVQVVGAVREAVERFSTEPLDDDVALLAVRAAP</sequence>
<dbReference type="AlphaFoldDB" id="A0A561T2K4"/>
<feature type="compositionally biased region" description="Basic and acidic residues" evidence="2">
    <location>
        <begin position="1"/>
        <end position="10"/>
    </location>
</feature>
<dbReference type="InterPro" id="IPR003594">
    <property type="entry name" value="HATPase_dom"/>
</dbReference>
<dbReference type="Pfam" id="PF07228">
    <property type="entry name" value="SpoIIE"/>
    <property type="match status" value="1"/>
</dbReference>
<dbReference type="PANTHER" id="PTHR43156:SF2">
    <property type="entry name" value="STAGE II SPORULATION PROTEIN E"/>
    <property type="match status" value="1"/>
</dbReference>
<keyword evidence="1" id="KW-0378">Hydrolase</keyword>
<dbReference type="SMART" id="SM00331">
    <property type="entry name" value="PP2C_SIG"/>
    <property type="match status" value="1"/>
</dbReference>
<organism evidence="5 6">
    <name type="scientific">Pseudonocardia hierapolitana</name>
    <dbReference type="NCBI Taxonomy" id="1128676"/>
    <lineage>
        <taxon>Bacteria</taxon>
        <taxon>Bacillati</taxon>
        <taxon>Actinomycetota</taxon>
        <taxon>Actinomycetes</taxon>
        <taxon>Pseudonocardiales</taxon>
        <taxon>Pseudonocardiaceae</taxon>
        <taxon>Pseudonocardia</taxon>
    </lineage>
</organism>
<evidence type="ECO:0000259" key="3">
    <source>
        <dbReference type="SMART" id="SM00065"/>
    </source>
</evidence>
<feature type="domain" description="GAF" evidence="3">
    <location>
        <begin position="306"/>
        <end position="446"/>
    </location>
</feature>
<dbReference type="InterPro" id="IPR036457">
    <property type="entry name" value="PPM-type-like_dom_sf"/>
</dbReference>
<proteinExistence type="predicted"/>
<dbReference type="CDD" id="cd16936">
    <property type="entry name" value="HATPase_RsbW-like"/>
    <property type="match status" value="1"/>
</dbReference>
<dbReference type="InterPro" id="IPR052016">
    <property type="entry name" value="Bact_Sigma-Reg"/>
</dbReference>
<evidence type="ECO:0000313" key="6">
    <source>
        <dbReference type="Proteomes" id="UP000321261"/>
    </source>
</evidence>